<dbReference type="InterPro" id="IPR003347">
    <property type="entry name" value="JmjC_dom"/>
</dbReference>
<evidence type="ECO:0000313" key="3">
    <source>
        <dbReference type="EMBL" id="VFT98355.1"/>
    </source>
</evidence>
<dbReference type="Pfam" id="PF13621">
    <property type="entry name" value="Cupin_8"/>
    <property type="match status" value="1"/>
</dbReference>
<evidence type="ECO:0000313" key="4">
    <source>
        <dbReference type="Proteomes" id="UP000332933"/>
    </source>
</evidence>
<dbReference type="Gene3D" id="2.60.120.650">
    <property type="entry name" value="Cupin"/>
    <property type="match status" value="1"/>
</dbReference>
<accession>A0A485LIU5</accession>
<dbReference type="EMBL" id="VJMH01006993">
    <property type="protein sequence ID" value="KAF0686499.1"/>
    <property type="molecule type" value="Genomic_DNA"/>
</dbReference>
<dbReference type="InterPro" id="IPR050910">
    <property type="entry name" value="JMJD6_ArgDemeth/LysHydrox"/>
</dbReference>
<feature type="domain" description="JmjC" evidence="1">
    <location>
        <begin position="238"/>
        <end position="403"/>
    </location>
</feature>
<dbReference type="PANTHER" id="PTHR12480">
    <property type="entry name" value="ARGININE DEMETHYLASE AND LYSYL-HYDROXYLASE JMJD"/>
    <property type="match status" value="1"/>
</dbReference>
<name>A0A485LIU5_9STRA</name>
<dbReference type="GO" id="GO:0005737">
    <property type="term" value="C:cytoplasm"/>
    <property type="evidence" value="ECO:0007669"/>
    <property type="project" value="TreeGrafter"/>
</dbReference>
<evidence type="ECO:0000259" key="1">
    <source>
        <dbReference type="PROSITE" id="PS51184"/>
    </source>
</evidence>
<dbReference type="AlphaFoldDB" id="A0A485LIU5"/>
<sequence length="479" mass="53465">MLDALAQVARWYRKRGGASVASGGDEPCCPATKLHRILADDAVQEFLRSKVSDLRDALRADEGDPSTHANLALFYELIDAADGRAMYHMQQAMTLDPSEVQYKAHHRRMAFNTRCKELRKALTDRIHHGESIARREEMTPVDVVDASDLSVAAFQSRYATAGLPVVIRHGASLVTKELWSLESLQRNPALASLTVETKRTVVDSVRWARLEDGPRVPLAHLPKAGLYVHDVSLPLHLPQLMAQDGGVHIPAYFARDYLQHAPPGALYRETWPSLFVGPAGTASQTHIDSFGSNFWMALMEGRKRWRLIHPDDVHLLYPTWHVGTPDIVFAVDMTQDDASSRHQHALFQYARVYECILEAGDILFVPAGAPHYVENLTDTTALSCNYIDASNWARAQAALECQAWTDPRAAELLAALVPIHAALQDEVPLEHSIPFDRYKHPTVVRSHPAPEARETKLARMTPSLYDDLLTDLDDEDMSS</sequence>
<dbReference type="Proteomes" id="UP000332933">
    <property type="component" value="Unassembled WGS sequence"/>
</dbReference>
<dbReference type="GO" id="GO:0106140">
    <property type="term" value="F:P-TEFb complex binding"/>
    <property type="evidence" value="ECO:0007669"/>
    <property type="project" value="TreeGrafter"/>
</dbReference>
<dbReference type="OrthoDB" id="66903at2759"/>
<organism evidence="3 4">
    <name type="scientific">Aphanomyces stellatus</name>
    <dbReference type="NCBI Taxonomy" id="120398"/>
    <lineage>
        <taxon>Eukaryota</taxon>
        <taxon>Sar</taxon>
        <taxon>Stramenopiles</taxon>
        <taxon>Oomycota</taxon>
        <taxon>Saprolegniomycetes</taxon>
        <taxon>Saprolegniales</taxon>
        <taxon>Verrucalvaceae</taxon>
        <taxon>Aphanomyces</taxon>
    </lineage>
</organism>
<dbReference type="SMART" id="SM00558">
    <property type="entry name" value="JmjC"/>
    <property type="match status" value="1"/>
</dbReference>
<dbReference type="GO" id="GO:0033749">
    <property type="term" value="F:histone H4R3 demethylase activity"/>
    <property type="evidence" value="ECO:0007669"/>
    <property type="project" value="TreeGrafter"/>
</dbReference>
<protein>
    <submittedName>
        <fullName evidence="3">Aste57867_21686 protein</fullName>
    </submittedName>
</protein>
<dbReference type="EMBL" id="CAADRA010007019">
    <property type="protein sequence ID" value="VFT98355.1"/>
    <property type="molecule type" value="Genomic_DNA"/>
</dbReference>
<proteinExistence type="predicted"/>
<gene>
    <name evidence="3" type="primary">Aste57867_21686</name>
    <name evidence="2" type="ORF">As57867_021617</name>
    <name evidence="3" type="ORF">ASTE57867_21686</name>
</gene>
<evidence type="ECO:0000313" key="2">
    <source>
        <dbReference type="EMBL" id="KAF0686499.1"/>
    </source>
</evidence>
<reference evidence="3 4" key="1">
    <citation type="submission" date="2019-03" db="EMBL/GenBank/DDBJ databases">
        <authorList>
            <person name="Gaulin E."/>
            <person name="Dumas B."/>
        </authorList>
    </citation>
    <scope>NUCLEOTIDE SEQUENCE [LARGE SCALE GENOMIC DNA]</scope>
    <source>
        <strain evidence="3">CBS 568.67</strain>
    </source>
</reference>
<reference evidence="2" key="2">
    <citation type="submission" date="2019-06" db="EMBL/GenBank/DDBJ databases">
        <title>Genomics analysis of Aphanomyces spp. identifies a new class of oomycete effector associated with host adaptation.</title>
        <authorList>
            <person name="Gaulin E."/>
        </authorList>
    </citation>
    <scope>NUCLEOTIDE SEQUENCE</scope>
    <source>
        <strain evidence="2">CBS 578.67</strain>
    </source>
</reference>
<dbReference type="GO" id="GO:0005634">
    <property type="term" value="C:nucleus"/>
    <property type="evidence" value="ECO:0007669"/>
    <property type="project" value="TreeGrafter"/>
</dbReference>
<dbReference type="SUPFAM" id="SSF51197">
    <property type="entry name" value="Clavaminate synthase-like"/>
    <property type="match status" value="1"/>
</dbReference>
<keyword evidence="4" id="KW-1185">Reference proteome</keyword>
<dbReference type="InterPro" id="IPR041667">
    <property type="entry name" value="Cupin_8"/>
</dbReference>
<dbReference type="PANTHER" id="PTHR12480:SF22">
    <property type="entry name" value="JMJC DOMAIN-CONTAINING PROTEIN"/>
    <property type="match status" value="1"/>
</dbReference>
<dbReference type="PROSITE" id="PS51184">
    <property type="entry name" value="JMJC"/>
    <property type="match status" value="1"/>
</dbReference>